<feature type="region of interest" description="Disordered" evidence="2">
    <location>
        <begin position="1392"/>
        <end position="1416"/>
    </location>
</feature>
<keyword evidence="3" id="KW-0732">Signal</keyword>
<organism evidence="4 5">
    <name type="scientific">Symbiodinium microadriaticum</name>
    <name type="common">Dinoflagellate</name>
    <name type="synonym">Zooxanthella microadriatica</name>
    <dbReference type="NCBI Taxonomy" id="2951"/>
    <lineage>
        <taxon>Eukaryota</taxon>
        <taxon>Sar</taxon>
        <taxon>Alveolata</taxon>
        <taxon>Dinophyceae</taxon>
        <taxon>Suessiales</taxon>
        <taxon>Symbiodiniaceae</taxon>
        <taxon>Symbiodinium</taxon>
    </lineage>
</organism>
<feature type="coiled-coil region" evidence="1">
    <location>
        <begin position="1443"/>
        <end position="1470"/>
    </location>
</feature>
<sequence length="1728" mass="190678">MPPPSPWTLGRQSLNFALCFTLSVATTANSHLFERHELAVLDLGVRLPNGSMHTLISAVNCTRPAPLRRREVVLEVRCDDMGELQLPLFTRIGARIFVLHKIRLPCPQGSTRLEQGIEFGNDGLWFSVAQATQAGGNGGNGSVCAFDGTLPLREHVMSQGELLAVSVSLSDAVTHATETADSQVQLISTLLRTLRALPSRCDRDSTSMTDLVACRKHQKLLEDYVAEAKLASEQWRSTAGRREKEFELLSQRTKELQRKLKTLKGKSVRDQGKDRQALETMLQMKSAELEHRRREALWWSIASAVVAGSSALGFFTWKHYGSGGDDLSLDAKKERRKLLRLLGRVKAKSEMPSEKIEDAETAPAAAAAAETSEATEALNSSAGDPADQLFPHSVELERRRNRDVQCVRIQCPGVQEADVTIKVVFNGAEVHIDRQECAGLPAVSWKHRFIFPSEEGHVVFADDETKLSHGLLELTFFSQEFVTRTFRFPEHFDLAYDAVRLLGYTKAGLLSWVEGPSKFLLELAPFCLGGDLNQGKRQMLNLDIGEGSQTADLASAQVQLQARSTMSANVASSVPVVEGPVTMKDTKCHTVLTPAWKVWSWPLMTLEKANQRVKTETSLQAETVLESAMESERERERGGDLGGTRKFHADKRWTLDVESPLEQASKIQMAATLVEVVRHILRDTLCGTPLERLSATNLRRQGPFWTTRPRTSLSPSAPLRGHDFAIQLLYILEQHFLGSHRGRPADEDDHERGDPGRLHERAQPLALGHYQVTTTPSESFLQTYIETESEQNAAGDLDAVYLMPAAQQLGNLRGTTTTRHVSGDKPRPTPNAFEISAVIVGVMEKSMQVGATPFQVLDWATDAAEEAHARGGAGITPRGWHNCTTSWSKPRELLEEPSMAMYHLTKWTKELWRTVGAVEGEQPGAGDLCPAIALLYQSAALCVFLFIALSKVVREAVAQATQRIEQVELDLNDQGHQAMNGGEALAFLTNYNLLAADYTINPEPPANKQQQQQQQQQQQFYDWRKSQLTNNDGDHETYHTRGRRAGDRREARGHRGRCFRGNNIPSRRAHGDHPLDSGRVAQTGTDLPHQEEEVDGDRDSQDERAATKDVGVAAAGGANRALTSTAPERPGKTEGSAAPAPTHSTATTGTGTFPERVLTSSLARERHNNRARGILVEIQGTSSCSSYTTQLYLKAVLGEELIDPEKAGSFPEKLARGKCYGQDRLAEHRVLYGSSERSGPQPMGTGRESEGGQAMAGQIAKGREPPRSPLAGDAVAISFRLRGLTFEAISRSKPTMKALKKALRGALAEASGHGIGMEHVAVSLGEEPLVVDANIWPPPSVSCEAVEEKLRSCMTSLPDSIQSWIAEIPLPDLASVKVSKSSLTMSIIRSDDDEDGMNVREDAEQPLEGEGASGREGLGKDLGFGFQLREVLLQEKQKVLKHCKILQDCLEEAEGDAAALRAELESTKGSSRAPGAEQNWGHLLAMIVWRQWRPPVDWLARLRTVVAGAALQSIKFDVEAKEIAASSYRTAQQTWRWGRLAVLLNQRKIIEVYKSALVVVISKDQAEREKWVVQAWARLVAMLELVDIRNTRSVEKGEAILQNWPRMAELATRALKSQIRSGARSLAAKKVQVRAKWARFAHRLNAFPLQEQASMAFDVKVLLKDREARASLALASMQEGMKKAEDMSKTRQVVGTWARFTQLLVKAKQISAEKQAWSCDVFPSEYEA</sequence>
<feature type="compositionally biased region" description="Low complexity" evidence="2">
    <location>
        <begin position="1009"/>
        <end position="1019"/>
    </location>
</feature>
<evidence type="ECO:0000313" key="5">
    <source>
        <dbReference type="Proteomes" id="UP000186817"/>
    </source>
</evidence>
<comment type="caution">
    <text evidence="4">The sequence shown here is derived from an EMBL/GenBank/DDBJ whole genome shotgun (WGS) entry which is preliminary data.</text>
</comment>
<evidence type="ECO:0000256" key="3">
    <source>
        <dbReference type="SAM" id="SignalP"/>
    </source>
</evidence>
<proteinExistence type="predicted"/>
<feature type="compositionally biased region" description="Basic and acidic residues" evidence="2">
    <location>
        <begin position="1032"/>
        <end position="1050"/>
    </location>
</feature>
<dbReference type="EMBL" id="LSRX01001172">
    <property type="protein sequence ID" value="OLP82707.1"/>
    <property type="molecule type" value="Genomic_DNA"/>
</dbReference>
<feature type="region of interest" description="Disordered" evidence="2">
    <location>
        <begin position="999"/>
        <end position="1154"/>
    </location>
</feature>
<feature type="signal peptide" evidence="3">
    <location>
        <begin position="1"/>
        <end position="30"/>
    </location>
</feature>
<protein>
    <submittedName>
        <fullName evidence="4">Uncharacterized protein</fullName>
    </submittedName>
</protein>
<feature type="compositionally biased region" description="Low complexity" evidence="2">
    <location>
        <begin position="361"/>
        <end position="382"/>
    </location>
</feature>
<gene>
    <name evidence="4" type="ORF">AK812_SmicGene36610</name>
</gene>
<name>A0A1Q9CIM4_SYMMI</name>
<accession>A0A1Q9CIM4</accession>
<dbReference type="Proteomes" id="UP000186817">
    <property type="component" value="Unassembled WGS sequence"/>
</dbReference>
<keyword evidence="5" id="KW-1185">Reference proteome</keyword>
<reference evidence="4 5" key="1">
    <citation type="submission" date="2016-02" db="EMBL/GenBank/DDBJ databases">
        <title>Genome analysis of coral dinoflagellate symbionts highlights evolutionary adaptations to a symbiotic lifestyle.</title>
        <authorList>
            <person name="Aranda M."/>
            <person name="Li Y."/>
            <person name="Liew Y.J."/>
            <person name="Baumgarten S."/>
            <person name="Simakov O."/>
            <person name="Wilson M."/>
            <person name="Piel J."/>
            <person name="Ashoor H."/>
            <person name="Bougouffa S."/>
            <person name="Bajic V.B."/>
            <person name="Ryu T."/>
            <person name="Ravasi T."/>
            <person name="Bayer T."/>
            <person name="Micklem G."/>
            <person name="Kim H."/>
            <person name="Bhak J."/>
            <person name="Lajeunesse T.C."/>
            <person name="Voolstra C.R."/>
        </authorList>
    </citation>
    <scope>NUCLEOTIDE SEQUENCE [LARGE SCALE GENOMIC DNA]</scope>
    <source>
        <strain evidence="4 5">CCMP2467</strain>
    </source>
</reference>
<evidence type="ECO:0000256" key="2">
    <source>
        <dbReference type="SAM" id="MobiDB-lite"/>
    </source>
</evidence>
<evidence type="ECO:0000256" key="1">
    <source>
        <dbReference type="SAM" id="Coils"/>
    </source>
</evidence>
<feature type="compositionally biased region" description="Basic and acidic residues" evidence="2">
    <location>
        <begin position="630"/>
        <end position="639"/>
    </location>
</feature>
<feature type="compositionally biased region" description="Basic and acidic residues" evidence="2">
    <location>
        <begin position="1097"/>
        <end position="1107"/>
    </location>
</feature>
<feature type="chain" id="PRO_5012819298" evidence="3">
    <location>
        <begin position="31"/>
        <end position="1728"/>
    </location>
</feature>
<keyword evidence="1" id="KW-0175">Coiled coil</keyword>
<dbReference type="OrthoDB" id="425855at2759"/>
<feature type="compositionally biased region" description="Low complexity" evidence="2">
    <location>
        <begin position="1135"/>
        <end position="1152"/>
    </location>
</feature>
<feature type="region of interest" description="Disordered" evidence="2">
    <location>
        <begin position="350"/>
        <end position="388"/>
    </location>
</feature>
<evidence type="ECO:0000313" key="4">
    <source>
        <dbReference type="EMBL" id="OLP82707.1"/>
    </source>
</evidence>
<feature type="region of interest" description="Disordered" evidence="2">
    <location>
        <begin position="626"/>
        <end position="645"/>
    </location>
</feature>